<dbReference type="NCBIfam" id="TIGR03506">
    <property type="entry name" value="FlgEFG_subfam"/>
    <property type="match status" value="1"/>
</dbReference>
<name>A0A2N5Y6G4_9GAMM</name>
<dbReference type="NCBIfam" id="NF009280">
    <property type="entry name" value="PRK12640.1"/>
    <property type="match status" value="1"/>
</dbReference>
<proteinExistence type="inferred from homology"/>
<evidence type="ECO:0000256" key="4">
    <source>
        <dbReference type="ARBA" id="ARBA00038560"/>
    </source>
</evidence>
<evidence type="ECO:0000259" key="7">
    <source>
        <dbReference type="Pfam" id="PF06429"/>
    </source>
</evidence>
<keyword evidence="9" id="KW-0282">Flagellum</keyword>
<evidence type="ECO:0000256" key="6">
    <source>
        <dbReference type="RuleBase" id="RU362116"/>
    </source>
</evidence>
<dbReference type="Proteomes" id="UP000234845">
    <property type="component" value="Unassembled WGS sequence"/>
</dbReference>
<sequence>MDNMLYVSMTGMNRVMDAQAGNAQNLANVSTTAFKASLDNAISQKIDGPGIASRFNVQTRDIGPDLSPGPLVSTGRNLDIAIQGEGWLVVQAPDGGEALTRRGDLQVDATGIVRTGDGNPLMGEGGPIAVPPYSQLTFGGDGTVSIVPLGQGPNAQVVLERIMLVKPENGTLERGTDGLFRARDGQLPPADADVRVLSGHLEGSNVNMAEAMVEMIDLARQFEMQVKMMRLANDNADVAAQLTTMGG</sequence>
<keyword evidence="10" id="KW-1185">Reference proteome</keyword>
<dbReference type="EMBL" id="PKLZ01000001">
    <property type="protein sequence ID" value="PLW83990.1"/>
    <property type="molecule type" value="Genomic_DNA"/>
</dbReference>
<evidence type="ECO:0000256" key="1">
    <source>
        <dbReference type="ARBA" id="ARBA00004117"/>
    </source>
</evidence>
<evidence type="ECO:0000256" key="2">
    <source>
        <dbReference type="ARBA" id="ARBA00009677"/>
    </source>
</evidence>
<dbReference type="Pfam" id="PF22692">
    <property type="entry name" value="LlgE_F_G_D1"/>
    <property type="match status" value="1"/>
</dbReference>
<comment type="similarity">
    <text evidence="2 6">Belongs to the flagella basal body rod proteins family.</text>
</comment>
<dbReference type="GO" id="GO:0030694">
    <property type="term" value="C:bacterial-type flagellum basal body, rod"/>
    <property type="evidence" value="ECO:0007669"/>
    <property type="project" value="UniProtKB-UniRule"/>
</dbReference>
<dbReference type="InterPro" id="IPR010930">
    <property type="entry name" value="Flg_bb/hook_C_dom"/>
</dbReference>
<dbReference type="InterPro" id="IPR053967">
    <property type="entry name" value="LlgE_F_G-like_D1"/>
</dbReference>
<dbReference type="Pfam" id="PF06429">
    <property type="entry name" value="Flg_bbr_C"/>
    <property type="match status" value="1"/>
</dbReference>
<evidence type="ECO:0000256" key="3">
    <source>
        <dbReference type="ARBA" id="ARBA00023143"/>
    </source>
</evidence>
<comment type="subunit">
    <text evidence="4 6">The basal body constitutes a major portion of the flagellar organelle and consists of five rings (E,L,P,S, and M) mounted on a central rod. The rod consists of about 26 subunits of FlgG in the distal portion, and FlgB, FlgC and FlgF are thought to build up the proximal portion of the rod with about 6 subunits each.</text>
</comment>
<feature type="domain" description="Flagellar hook protein FlgE/F/G-like D1" evidence="8">
    <location>
        <begin position="81"/>
        <end position="145"/>
    </location>
</feature>
<organism evidence="9 10">
    <name type="scientific">Kineobactrum sediminis</name>
    <dbReference type="NCBI Taxonomy" id="1905677"/>
    <lineage>
        <taxon>Bacteria</taxon>
        <taxon>Pseudomonadati</taxon>
        <taxon>Pseudomonadota</taxon>
        <taxon>Gammaproteobacteria</taxon>
        <taxon>Cellvibrionales</taxon>
        <taxon>Halieaceae</taxon>
        <taxon>Kineobactrum</taxon>
    </lineage>
</organism>
<dbReference type="PANTHER" id="PTHR30435:SF18">
    <property type="entry name" value="FLAGELLAR BASAL-BODY ROD PROTEIN FLGF"/>
    <property type="match status" value="1"/>
</dbReference>
<feature type="domain" description="Flagellar basal-body/hook protein C-terminal" evidence="7">
    <location>
        <begin position="198"/>
        <end position="242"/>
    </location>
</feature>
<dbReference type="AlphaFoldDB" id="A0A2N5Y6G4"/>
<accession>A0A2N5Y6G4</accession>
<protein>
    <recommendedName>
        <fullName evidence="5 6">Flagellar basal-body rod protein FlgF</fullName>
    </recommendedName>
</protein>
<keyword evidence="3 6" id="KW-0975">Bacterial flagellum</keyword>
<keyword evidence="9" id="KW-0966">Cell projection</keyword>
<dbReference type="SUPFAM" id="SSF117143">
    <property type="entry name" value="Flagellar hook protein flgE"/>
    <property type="match status" value="1"/>
</dbReference>
<reference evidence="10" key="1">
    <citation type="submission" date="2017-11" db="EMBL/GenBank/DDBJ databases">
        <title>The draft genome sequence of Chromatocurvus sp. F02.</title>
        <authorList>
            <person name="Du Z.-J."/>
            <person name="Chang Y.-Q."/>
        </authorList>
    </citation>
    <scope>NUCLEOTIDE SEQUENCE [LARGE SCALE GENOMIC DNA]</scope>
    <source>
        <strain evidence="10">F02</strain>
    </source>
</reference>
<keyword evidence="9" id="KW-0969">Cilium</keyword>
<dbReference type="PANTHER" id="PTHR30435">
    <property type="entry name" value="FLAGELLAR PROTEIN"/>
    <property type="match status" value="1"/>
</dbReference>
<dbReference type="GO" id="GO:0071978">
    <property type="term" value="P:bacterial-type flagellum-dependent swarming motility"/>
    <property type="evidence" value="ECO:0007669"/>
    <property type="project" value="TreeGrafter"/>
</dbReference>
<dbReference type="OrthoDB" id="9804559at2"/>
<evidence type="ECO:0000259" key="8">
    <source>
        <dbReference type="Pfam" id="PF22692"/>
    </source>
</evidence>
<comment type="caution">
    <text evidence="9">The sequence shown here is derived from an EMBL/GenBank/DDBJ whole genome shotgun (WGS) entry which is preliminary data.</text>
</comment>
<dbReference type="RefSeq" id="WP_101519627.1">
    <property type="nucleotide sequence ID" value="NZ_PKLZ01000001.1"/>
</dbReference>
<evidence type="ECO:0000256" key="5">
    <source>
        <dbReference type="ARBA" id="ARBA00040228"/>
    </source>
</evidence>
<comment type="subcellular location">
    <subcellularLocation>
        <location evidence="1 6">Bacterial flagellum basal body</location>
    </subcellularLocation>
</comment>
<dbReference type="InterPro" id="IPR020013">
    <property type="entry name" value="Flagellar_FlgE/F/G"/>
</dbReference>
<evidence type="ECO:0000313" key="10">
    <source>
        <dbReference type="Proteomes" id="UP000234845"/>
    </source>
</evidence>
<evidence type="ECO:0000313" key="9">
    <source>
        <dbReference type="EMBL" id="PLW83990.1"/>
    </source>
</evidence>
<gene>
    <name evidence="9" type="ORF">CWI75_01155</name>
</gene>
<dbReference type="InterPro" id="IPR037925">
    <property type="entry name" value="FlgE/F/G-like"/>
</dbReference>